<dbReference type="GO" id="GO:0005886">
    <property type="term" value="C:plasma membrane"/>
    <property type="evidence" value="ECO:0007669"/>
    <property type="project" value="UniProtKB-SubCell"/>
</dbReference>
<dbReference type="AlphaFoldDB" id="A0A1H8E530"/>
<proteinExistence type="inferred from homology"/>
<dbReference type="EMBL" id="FOCQ01000006">
    <property type="protein sequence ID" value="SEN14555.1"/>
    <property type="molecule type" value="Genomic_DNA"/>
</dbReference>
<dbReference type="RefSeq" id="WP_089967270.1">
    <property type="nucleotide sequence ID" value="NZ_FOCQ01000006.1"/>
</dbReference>
<keyword evidence="5 7" id="KW-1133">Transmembrane helix</keyword>
<reference evidence="9 10" key="1">
    <citation type="submission" date="2016-10" db="EMBL/GenBank/DDBJ databases">
        <authorList>
            <person name="de Groot N.N."/>
        </authorList>
    </citation>
    <scope>NUCLEOTIDE SEQUENCE [LARGE SCALE GENOMIC DNA]</scope>
    <source>
        <strain evidence="9 10">DSM 46701</strain>
    </source>
</reference>
<dbReference type="OrthoDB" id="9810086at2"/>
<dbReference type="PANTHER" id="PTHR43744:SF8">
    <property type="entry name" value="SN-GLYCEROL-3-PHOSPHATE TRANSPORT SYSTEM PERMEASE PROTEIN UGPE"/>
    <property type="match status" value="1"/>
</dbReference>
<evidence type="ECO:0000256" key="2">
    <source>
        <dbReference type="ARBA" id="ARBA00022448"/>
    </source>
</evidence>
<dbReference type="GO" id="GO:0055085">
    <property type="term" value="P:transmembrane transport"/>
    <property type="evidence" value="ECO:0007669"/>
    <property type="project" value="InterPro"/>
</dbReference>
<comment type="similarity">
    <text evidence="7">Belongs to the binding-protein-dependent transport system permease family.</text>
</comment>
<feature type="transmembrane region" description="Helical" evidence="7">
    <location>
        <begin position="87"/>
        <end position="106"/>
    </location>
</feature>
<evidence type="ECO:0000256" key="4">
    <source>
        <dbReference type="ARBA" id="ARBA00022692"/>
    </source>
</evidence>
<evidence type="ECO:0000256" key="5">
    <source>
        <dbReference type="ARBA" id="ARBA00022989"/>
    </source>
</evidence>
<organism evidence="9 10">
    <name type="scientific">Lihuaxuella thermophila</name>
    <dbReference type="NCBI Taxonomy" id="1173111"/>
    <lineage>
        <taxon>Bacteria</taxon>
        <taxon>Bacillati</taxon>
        <taxon>Bacillota</taxon>
        <taxon>Bacilli</taxon>
        <taxon>Bacillales</taxon>
        <taxon>Thermoactinomycetaceae</taxon>
        <taxon>Lihuaxuella</taxon>
    </lineage>
</organism>
<keyword evidence="10" id="KW-1185">Reference proteome</keyword>
<evidence type="ECO:0000259" key="8">
    <source>
        <dbReference type="PROSITE" id="PS50928"/>
    </source>
</evidence>
<feature type="transmembrane region" description="Helical" evidence="7">
    <location>
        <begin position="20"/>
        <end position="44"/>
    </location>
</feature>
<evidence type="ECO:0000313" key="10">
    <source>
        <dbReference type="Proteomes" id="UP000199695"/>
    </source>
</evidence>
<protein>
    <submittedName>
        <fullName evidence="9">Raffinose/stachyose/melibiose transport system permease protein</fullName>
    </submittedName>
</protein>
<keyword evidence="3" id="KW-1003">Cell membrane</keyword>
<evidence type="ECO:0000313" key="9">
    <source>
        <dbReference type="EMBL" id="SEN14555.1"/>
    </source>
</evidence>
<feature type="transmembrane region" description="Helical" evidence="7">
    <location>
        <begin position="118"/>
        <end position="139"/>
    </location>
</feature>
<keyword evidence="4 7" id="KW-0812">Transmembrane</keyword>
<feature type="transmembrane region" description="Helical" evidence="7">
    <location>
        <begin position="254"/>
        <end position="275"/>
    </location>
</feature>
<dbReference type="PROSITE" id="PS50928">
    <property type="entry name" value="ABC_TM1"/>
    <property type="match status" value="1"/>
</dbReference>
<dbReference type="SUPFAM" id="SSF161098">
    <property type="entry name" value="MetI-like"/>
    <property type="match status" value="1"/>
</dbReference>
<feature type="domain" description="ABC transmembrane type-1" evidence="8">
    <location>
        <begin position="83"/>
        <end position="275"/>
    </location>
</feature>
<gene>
    <name evidence="9" type="ORF">SAMN05444955_106137</name>
</gene>
<dbReference type="STRING" id="1173111.SAMN05444955_106137"/>
<dbReference type="InterPro" id="IPR000515">
    <property type="entry name" value="MetI-like"/>
</dbReference>
<dbReference type="Proteomes" id="UP000199695">
    <property type="component" value="Unassembled WGS sequence"/>
</dbReference>
<evidence type="ECO:0000256" key="7">
    <source>
        <dbReference type="RuleBase" id="RU363032"/>
    </source>
</evidence>
<evidence type="ECO:0000256" key="1">
    <source>
        <dbReference type="ARBA" id="ARBA00004651"/>
    </source>
</evidence>
<accession>A0A1H8E530</accession>
<sequence>MVTKQTPWEKLQSTLTRSKLLKMVTYILLIAWSLTTIYPLFWVINNSFKPSDEVITDSFSLAASPTLQNYERAFQQIDIGQSYLNSLIMSGGTVFFTLLFGGLAAYTLSRFKFHLRGLIQTLLAASLLIPAFATVAPVFEILRKLELLNTYWALILPHTAGFLPFTILVLSSYMVTIPKELEEAAIMDGCNRWKVFSRVIVPVSKPAFSTAGIFVFLWSYNDLFSALIFVPQAEVRPINVLLSQISSQYSGTDYGLLATAVTLTLIPVLLIYLLAQKQVVKGLTSGAVKG</sequence>
<dbReference type="PANTHER" id="PTHR43744">
    <property type="entry name" value="ABC TRANSPORTER PERMEASE PROTEIN MG189-RELATED-RELATED"/>
    <property type="match status" value="1"/>
</dbReference>
<keyword evidence="6 7" id="KW-0472">Membrane</keyword>
<dbReference type="Pfam" id="PF00528">
    <property type="entry name" value="BPD_transp_1"/>
    <property type="match status" value="1"/>
</dbReference>
<feature type="transmembrane region" description="Helical" evidence="7">
    <location>
        <begin position="151"/>
        <end position="175"/>
    </location>
</feature>
<name>A0A1H8E530_9BACL</name>
<feature type="transmembrane region" description="Helical" evidence="7">
    <location>
        <begin position="195"/>
        <end position="220"/>
    </location>
</feature>
<keyword evidence="2 7" id="KW-0813">Transport</keyword>
<evidence type="ECO:0000256" key="3">
    <source>
        <dbReference type="ARBA" id="ARBA00022475"/>
    </source>
</evidence>
<dbReference type="Gene3D" id="1.10.3720.10">
    <property type="entry name" value="MetI-like"/>
    <property type="match status" value="1"/>
</dbReference>
<evidence type="ECO:0000256" key="6">
    <source>
        <dbReference type="ARBA" id="ARBA00023136"/>
    </source>
</evidence>
<dbReference type="CDD" id="cd06261">
    <property type="entry name" value="TM_PBP2"/>
    <property type="match status" value="1"/>
</dbReference>
<comment type="subcellular location">
    <subcellularLocation>
        <location evidence="1 7">Cell membrane</location>
        <topology evidence="1 7">Multi-pass membrane protein</topology>
    </subcellularLocation>
</comment>
<dbReference type="InterPro" id="IPR035906">
    <property type="entry name" value="MetI-like_sf"/>
</dbReference>